<feature type="modified residue" description="4-aspartylphosphate" evidence="1">
    <location>
        <position position="62"/>
    </location>
</feature>
<dbReference type="InterPro" id="IPR001789">
    <property type="entry name" value="Sig_transdc_resp-reg_receiver"/>
</dbReference>
<comment type="caution">
    <text evidence="3">The sequence shown here is derived from an EMBL/GenBank/DDBJ whole genome shotgun (WGS) entry which is preliminary data.</text>
</comment>
<dbReference type="Gene3D" id="3.40.50.2300">
    <property type="match status" value="1"/>
</dbReference>
<dbReference type="RefSeq" id="WP_226589891.1">
    <property type="nucleotide sequence ID" value="NZ_BLAY01000162.1"/>
</dbReference>
<dbReference type="PANTHER" id="PTHR42872">
    <property type="entry name" value="PROTEIN-GLUTAMATE METHYLESTERASE/PROTEIN-GLUTAMINE GLUTAMINASE"/>
    <property type="match status" value="1"/>
</dbReference>
<dbReference type="AlphaFoldDB" id="A0AAV3XMU9"/>
<dbReference type="InterPro" id="IPR011006">
    <property type="entry name" value="CheY-like_superfamily"/>
</dbReference>
<evidence type="ECO:0000259" key="2">
    <source>
        <dbReference type="PROSITE" id="PS50110"/>
    </source>
</evidence>
<dbReference type="SUPFAM" id="SSF52172">
    <property type="entry name" value="CheY-like"/>
    <property type="match status" value="1"/>
</dbReference>
<dbReference type="GO" id="GO:0000160">
    <property type="term" value="P:phosphorelay signal transduction system"/>
    <property type="evidence" value="ECO:0007669"/>
    <property type="project" value="InterPro"/>
</dbReference>
<sequence length="77" mass="8800">MTLITNDSLMRILLVDDQTILCEIMQTWLEREPDFQVVGSANNGEAAIAQVEAQKPDVVMLDIQMLHYHHGHDECYT</sequence>
<dbReference type="PROSITE" id="PS50110">
    <property type="entry name" value="RESPONSE_REGULATORY"/>
    <property type="match status" value="1"/>
</dbReference>
<proteinExistence type="predicted"/>
<evidence type="ECO:0000256" key="1">
    <source>
        <dbReference type="PROSITE-ProRule" id="PRU00169"/>
    </source>
</evidence>
<reference evidence="3" key="1">
    <citation type="submission" date="2019-10" db="EMBL/GenBank/DDBJ databases">
        <title>Draft genome sequece of Microseira wollei NIES-4236.</title>
        <authorList>
            <person name="Yamaguchi H."/>
            <person name="Suzuki S."/>
            <person name="Kawachi M."/>
        </authorList>
    </citation>
    <scope>NUCLEOTIDE SEQUENCE</scope>
    <source>
        <strain evidence="3">NIES-4236</strain>
    </source>
</reference>
<organism evidence="3 4">
    <name type="scientific">Microseira wollei NIES-4236</name>
    <dbReference type="NCBI Taxonomy" id="2530354"/>
    <lineage>
        <taxon>Bacteria</taxon>
        <taxon>Bacillati</taxon>
        <taxon>Cyanobacteriota</taxon>
        <taxon>Cyanophyceae</taxon>
        <taxon>Oscillatoriophycideae</taxon>
        <taxon>Aerosakkonematales</taxon>
        <taxon>Aerosakkonemataceae</taxon>
        <taxon>Microseira</taxon>
    </lineage>
</organism>
<dbReference type="Proteomes" id="UP001050975">
    <property type="component" value="Unassembled WGS sequence"/>
</dbReference>
<dbReference type="EMBL" id="BLAY01000162">
    <property type="protein sequence ID" value="GET42405.1"/>
    <property type="molecule type" value="Genomic_DNA"/>
</dbReference>
<keyword evidence="1" id="KW-0597">Phosphoprotein</keyword>
<accession>A0AAV3XMU9</accession>
<name>A0AAV3XMU9_9CYAN</name>
<dbReference type="PANTHER" id="PTHR42872:SF6">
    <property type="entry name" value="PROTEIN-GLUTAMATE METHYLESTERASE_PROTEIN-GLUTAMINE GLUTAMINASE"/>
    <property type="match status" value="1"/>
</dbReference>
<feature type="domain" description="Response regulatory" evidence="2">
    <location>
        <begin position="11"/>
        <end position="77"/>
    </location>
</feature>
<evidence type="ECO:0000313" key="4">
    <source>
        <dbReference type="Proteomes" id="UP001050975"/>
    </source>
</evidence>
<gene>
    <name evidence="3" type="ORF">MiSe_72220</name>
</gene>
<protein>
    <submittedName>
        <fullName evidence="3">Two component transcriptional regulator, LuxR family protein</fullName>
    </submittedName>
</protein>
<dbReference type="Pfam" id="PF00072">
    <property type="entry name" value="Response_reg"/>
    <property type="match status" value="1"/>
</dbReference>
<keyword evidence="4" id="KW-1185">Reference proteome</keyword>
<evidence type="ECO:0000313" key="3">
    <source>
        <dbReference type="EMBL" id="GET42405.1"/>
    </source>
</evidence>